<dbReference type="Proteomes" id="UP000198307">
    <property type="component" value="Unassembled WGS sequence"/>
</dbReference>
<sequence length="143" mass="15219">MLAGLAGEIAFEIYAWLISPLLFGVALAPANLVVALIRIGFGIPVPYWAGFILHVAIGTIGFSGFLWMTHLILKRNLVLAGAIAGLILWFVAQGLLAPLVGRSFMMGFGAYTQSSLVGHIGMAMLMGYVMASLQARQSRNGPN</sequence>
<feature type="transmembrane region" description="Helical" evidence="1">
    <location>
        <begin position="77"/>
        <end position="96"/>
    </location>
</feature>
<dbReference type="EMBL" id="FZQB01000003">
    <property type="protein sequence ID" value="SNT72513.1"/>
    <property type="molecule type" value="Genomic_DNA"/>
</dbReference>
<keyword evidence="1" id="KW-0472">Membrane</keyword>
<keyword evidence="1" id="KW-1133">Transmembrane helix</keyword>
<keyword evidence="1" id="KW-0812">Transmembrane</keyword>
<feature type="transmembrane region" description="Helical" evidence="1">
    <location>
        <begin position="21"/>
        <end position="41"/>
    </location>
</feature>
<evidence type="ECO:0000313" key="2">
    <source>
        <dbReference type="EMBL" id="SNT72513.1"/>
    </source>
</evidence>
<proteinExistence type="predicted"/>
<reference evidence="2 3" key="1">
    <citation type="submission" date="2017-07" db="EMBL/GenBank/DDBJ databases">
        <authorList>
            <person name="Sun Z.S."/>
            <person name="Albrecht U."/>
            <person name="Echele G."/>
            <person name="Lee C.C."/>
        </authorList>
    </citation>
    <scope>NUCLEOTIDE SEQUENCE [LARGE SCALE GENOMIC DNA]</scope>
    <source>
        <strain evidence="2 3">DSM 14827</strain>
    </source>
</reference>
<organism evidence="2 3">
    <name type="scientific">Paracoccus seriniphilus</name>
    <dbReference type="NCBI Taxonomy" id="184748"/>
    <lineage>
        <taxon>Bacteria</taxon>
        <taxon>Pseudomonadati</taxon>
        <taxon>Pseudomonadota</taxon>
        <taxon>Alphaproteobacteria</taxon>
        <taxon>Rhodobacterales</taxon>
        <taxon>Paracoccaceae</taxon>
        <taxon>Paracoccus</taxon>
    </lineage>
</organism>
<gene>
    <name evidence="2" type="ORF">SAMN05444959_10310</name>
</gene>
<feature type="transmembrane region" description="Helical" evidence="1">
    <location>
        <begin position="47"/>
        <end position="68"/>
    </location>
</feature>
<evidence type="ECO:0008006" key="4">
    <source>
        <dbReference type="Google" id="ProtNLM"/>
    </source>
</evidence>
<evidence type="ECO:0000256" key="1">
    <source>
        <dbReference type="SAM" id="Phobius"/>
    </source>
</evidence>
<protein>
    <recommendedName>
        <fullName evidence="4">DUF1440 domain-containing protein</fullName>
    </recommendedName>
</protein>
<name>A0A239PR41_9RHOB</name>
<accession>A0A239PR41</accession>
<keyword evidence="3" id="KW-1185">Reference proteome</keyword>
<feature type="transmembrane region" description="Helical" evidence="1">
    <location>
        <begin position="116"/>
        <end position="133"/>
    </location>
</feature>
<dbReference type="AlphaFoldDB" id="A0A239PR41"/>
<evidence type="ECO:0000313" key="3">
    <source>
        <dbReference type="Proteomes" id="UP000198307"/>
    </source>
</evidence>